<keyword evidence="1" id="KW-1133">Transmembrane helix</keyword>
<accession>A0A369B8J8</accession>
<organism evidence="3 4">
    <name type="scientific">Anaerobacterium chartisolvens</name>
    <dbReference type="NCBI Taxonomy" id="1297424"/>
    <lineage>
        <taxon>Bacteria</taxon>
        <taxon>Bacillati</taxon>
        <taxon>Bacillota</taxon>
        <taxon>Clostridia</taxon>
        <taxon>Eubacteriales</taxon>
        <taxon>Oscillospiraceae</taxon>
        <taxon>Anaerobacterium</taxon>
    </lineage>
</organism>
<dbReference type="RefSeq" id="WP_114297643.1">
    <property type="nucleotide sequence ID" value="NZ_QPJT01000009.1"/>
</dbReference>
<dbReference type="Proteomes" id="UP000253034">
    <property type="component" value="Unassembled WGS sequence"/>
</dbReference>
<dbReference type="Pfam" id="PF12836">
    <property type="entry name" value="HHH_3"/>
    <property type="match status" value="1"/>
</dbReference>
<dbReference type="NCBIfam" id="TIGR00426">
    <property type="entry name" value="competence protein ComEA helix-hairpin-helix repeat region"/>
    <property type="match status" value="1"/>
</dbReference>
<dbReference type="Pfam" id="PF10531">
    <property type="entry name" value="SLBB"/>
    <property type="match status" value="1"/>
</dbReference>
<keyword evidence="4" id="KW-1185">Reference proteome</keyword>
<dbReference type="GO" id="GO:0015628">
    <property type="term" value="P:protein secretion by the type II secretion system"/>
    <property type="evidence" value="ECO:0007669"/>
    <property type="project" value="TreeGrafter"/>
</dbReference>
<dbReference type="EMBL" id="QPJT01000009">
    <property type="protein sequence ID" value="RCX16918.1"/>
    <property type="molecule type" value="Genomic_DNA"/>
</dbReference>
<evidence type="ECO:0000259" key="2">
    <source>
        <dbReference type="SMART" id="SM00278"/>
    </source>
</evidence>
<dbReference type="InterPro" id="IPR003583">
    <property type="entry name" value="Hlx-hairpin-Hlx_DNA-bd_motif"/>
</dbReference>
<protein>
    <submittedName>
        <fullName evidence="3">Competence protein ComEA</fullName>
    </submittedName>
</protein>
<feature type="transmembrane region" description="Helical" evidence="1">
    <location>
        <begin position="16"/>
        <end position="35"/>
    </location>
</feature>
<evidence type="ECO:0000313" key="4">
    <source>
        <dbReference type="Proteomes" id="UP000253034"/>
    </source>
</evidence>
<dbReference type="GO" id="GO:0003677">
    <property type="term" value="F:DNA binding"/>
    <property type="evidence" value="ECO:0007669"/>
    <property type="project" value="InterPro"/>
</dbReference>
<proteinExistence type="predicted"/>
<feature type="domain" description="Helix-hairpin-helix DNA-binding motif class 1" evidence="2">
    <location>
        <begin position="223"/>
        <end position="242"/>
    </location>
</feature>
<evidence type="ECO:0000256" key="1">
    <source>
        <dbReference type="SAM" id="Phobius"/>
    </source>
</evidence>
<gene>
    <name evidence="3" type="ORF">DFR58_109146</name>
</gene>
<dbReference type="Gene3D" id="1.10.150.280">
    <property type="entry name" value="AF1531-like domain"/>
    <property type="match status" value="1"/>
</dbReference>
<dbReference type="SMART" id="SM00278">
    <property type="entry name" value="HhH1"/>
    <property type="match status" value="2"/>
</dbReference>
<dbReference type="Gene3D" id="3.10.560.10">
    <property type="entry name" value="Outer membrane lipoprotein wza domain like"/>
    <property type="match status" value="1"/>
</dbReference>
<dbReference type="InterPro" id="IPR010994">
    <property type="entry name" value="RuvA_2-like"/>
</dbReference>
<keyword evidence="1" id="KW-0472">Membrane</keyword>
<dbReference type="GO" id="GO:0006281">
    <property type="term" value="P:DNA repair"/>
    <property type="evidence" value="ECO:0007669"/>
    <property type="project" value="InterPro"/>
</dbReference>
<dbReference type="PANTHER" id="PTHR21180">
    <property type="entry name" value="ENDONUCLEASE/EXONUCLEASE/PHOSPHATASE FAMILY DOMAIN-CONTAINING PROTEIN 1"/>
    <property type="match status" value="1"/>
</dbReference>
<dbReference type="SUPFAM" id="SSF47781">
    <property type="entry name" value="RuvA domain 2-like"/>
    <property type="match status" value="1"/>
</dbReference>
<dbReference type="OrthoDB" id="9790239at2"/>
<reference evidence="3 4" key="1">
    <citation type="submission" date="2018-07" db="EMBL/GenBank/DDBJ databases">
        <title>Genomic Encyclopedia of Type Strains, Phase IV (KMG-IV): sequencing the most valuable type-strain genomes for metagenomic binning, comparative biology and taxonomic classification.</title>
        <authorList>
            <person name="Goeker M."/>
        </authorList>
    </citation>
    <scope>NUCLEOTIDE SEQUENCE [LARGE SCALE GENOMIC DNA]</scope>
    <source>
        <strain evidence="3 4">DSM 27016</strain>
    </source>
</reference>
<feature type="domain" description="Helix-hairpin-helix DNA-binding motif class 1" evidence="2">
    <location>
        <begin position="193"/>
        <end position="212"/>
    </location>
</feature>
<dbReference type="InterPro" id="IPR004509">
    <property type="entry name" value="Competence_ComEA_HhH"/>
</dbReference>
<dbReference type="InterPro" id="IPR051675">
    <property type="entry name" value="Endo/Exo/Phosphatase_dom_1"/>
</dbReference>
<comment type="caution">
    <text evidence="3">The sequence shown here is derived from an EMBL/GenBank/DDBJ whole genome shotgun (WGS) entry which is preliminary data.</text>
</comment>
<name>A0A369B8J8_9FIRM</name>
<evidence type="ECO:0000313" key="3">
    <source>
        <dbReference type="EMBL" id="RCX16918.1"/>
    </source>
</evidence>
<dbReference type="PANTHER" id="PTHR21180:SF32">
    <property type="entry name" value="ENDONUCLEASE_EXONUCLEASE_PHOSPHATASE FAMILY DOMAIN-CONTAINING PROTEIN 1"/>
    <property type="match status" value="1"/>
</dbReference>
<dbReference type="GO" id="GO:0015627">
    <property type="term" value="C:type II protein secretion system complex"/>
    <property type="evidence" value="ECO:0007669"/>
    <property type="project" value="TreeGrafter"/>
</dbReference>
<sequence>MELNILGRQIYIKKQLVVIAAAVIVLAAVVAGFMIRKNDKGIIIDRQGVYGPQENVQQQTALQKEQEEREEDDLKEEIKVYVVGCVKKAGVVTLRKGQIIDDAIIAAGGFTDEADMENINLAYRLEDNTMIKVLSKKDTEKINEDIKSPAPKAPLGTKPGVIITKDSGGAVVNPEGEKSKASAKININTADSAELDKLPGVGEKTAGDIISYREKNGSFKRPEDIMNVPGIGQSKFARMKDLIVAD</sequence>
<keyword evidence="1" id="KW-0812">Transmembrane</keyword>
<dbReference type="InterPro" id="IPR019554">
    <property type="entry name" value="Soluble_ligand-bd"/>
</dbReference>
<dbReference type="AlphaFoldDB" id="A0A369B8J8"/>